<proteinExistence type="inferred from homology"/>
<comment type="similarity">
    <text evidence="1">Belongs to the 2S seed storage albumins family.</text>
</comment>
<evidence type="ECO:0000256" key="2">
    <source>
        <dbReference type="ARBA" id="ARBA00022761"/>
    </source>
</evidence>
<evidence type="ECO:0000256" key="3">
    <source>
        <dbReference type="ARBA" id="ARBA00023129"/>
    </source>
</evidence>
<dbReference type="Gene3D" id="1.10.110.10">
    <property type="entry name" value="Plant lipid-transfer and hydrophobic proteins"/>
    <property type="match status" value="1"/>
</dbReference>
<reference evidence="6" key="1">
    <citation type="journal article" date="2017" name="Mol. Biol. Evol.">
        <title>Stepwise evolution of a buried inhibitor peptide over 45 million years.</title>
        <authorList>
            <person name="Jayasena A.S."/>
            <person name="Fisher M.F."/>
            <person name="Panero J.L."/>
            <person name="Secco D."/>
            <person name="Bernath-Levin K."/>
            <person name="Berkowitz O."/>
            <person name="Taylor N.L."/>
            <person name="Schilling E.E."/>
            <person name="Whelan J."/>
            <person name="Mylne J.S."/>
        </authorList>
    </citation>
    <scope>NUCLEOTIDE SEQUENCE</scope>
    <source>
        <strain evidence="6">JM9194</strain>
    </source>
</reference>
<dbReference type="PANTHER" id="PTHR35496">
    <property type="entry name" value="2S SEED STORAGE PROTEIN 1-RELATED"/>
    <property type="match status" value="1"/>
</dbReference>
<dbReference type="AlphaFoldDB" id="A0A1V0JB66"/>
<dbReference type="Pfam" id="PF00234">
    <property type="entry name" value="Tryp_alpha_amyl"/>
    <property type="match status" value="1"/>
</dbReference>
<organism evidence="6">
    <name type="scientific">Dahlia pinnata</name>
    <name type="common">Pinnate dahlia</name>
    <name type="synonym">Dahlia variabilis</name>
    <dbReference type="NCBI Taxonomy" id="101596"/>
    <lineage>
        <taxon>Eukaryota</taxon>
        <taxon>Viridiplantae</taxon>
        <taxon>Streptophyta</taxon>
        <taxon>Embryophyta</taxon>
        <taxon>Tracheophyta</taxon>
        <taxon>Spermatophyta</taxon>
        <taxon>Magnoliopsida</taxon>
        <taxon>eudicotyledons</taxon>
        <taxon>Gunneridae</taxon>
        <taxon>Pentapetalae</taxon>
        <taxon>asterids</taxon>
        <taxon>campanulids</taxon>
        <taxon>Asterales</taxon>
        <taxon>Asteraceae</taxon>
        <taxon>Asteroideae</taxon>
        <taxon>Heliantheae alliance</taxon>
        <taxon>Coreopsideae</taxon>
        <taxon>Dahlia</taxon>
    </lineage>
</organism>
<dbReference type="SMART" id="SM00499">
    <property type="entry name" value="AAI"/>
    <property type="match status" value="1"/>
</dbReference>
<evidence type="ECO:0000259" key="5">
    <source>
        <dbReference type="SMART" id="SM00499"/>
    </source>
</evidence>
<name>A0A1V0JB66_DAHPI</name>
<keyword evidence="2" id="KW-0758">Storage protein</keyword>
<keyword evidence="4" id="KW-0732">Signal</keyword>
<feature type="domain" description="Bifunctional inhibitor/plant lipid transfer protein/seed storage helical" evidence="5">
    <location>
        <begin position="86"/>
        <end position="166"/>
    </location>
</feature>
<sequence length="170" mass="18641">MIKVSVAATILALAATLAFAKASAYKTTITTTITNDNGLFPYGPDSLKDNGLFPYGPDSLKDNGLFPYGPDSLIRVNPKLGSTEKCRISVHLEACRMHLTQNGGQLEQCCQELKKVDDRCKCKAIQQVFDQARQQGQGQGQGQGQLMLQKKAQMLPNACMFKFHQCPIMV</sequence>
<dbReference type="SUPFAM" id="SSF47699">
    <property type="entry name" value="Bifunctional inhibitor/lipid-transfer protein/seed storage 2S albumin"/>
    <property type="match status" value="1"/>
</dbReference>
<evidence type="ECO:0000256" key="1">
    <source>
        <dbReference type="ARBA" id="ARBA00008262"/>
    </source>
</evidence>
<dbReference type="GO" id="GO:0045735">
    <property type="term" value="F:nutrient reservoir activity"/>
    <property type="evidence" value="ECO:0007669"/>
    <property type="project" value="UniProtKB-KW"/>
</dbReference>
<keyword evidence="3" id="KW-0708">Seed storage protein</keyword>
<dbReference type="InterPro" id="IPR036312">
    <property type="entry name" value="Bifun_inhib/LTP/seed_sf"/>
</dbReference>
<dbReference type="EMBL" id="KY078376">
    <property type="protein sequence ID" value="ARD06073.1"/>
    <property type="molecule type" value="Genomic_DNA"/>
</dbReference>
<evidence type="ECO:0000256" key="4">
    <source>
        <dbReference type="SAM" id="SignalP"/>
    </source>
</evidence>
<feature type="signal peptide" evidence="4">
    <location>
        <begin position="1"/>
        <end position="24"/>
    </location>
</feature>
<dbReference type="InterPro" id="IPR016140">
    <property type="entry name" value="Bifunc_inhib/LTP/seed_store"/>
</dbReference>
<protein>
    <submittedName>
        <fullName evidence="6">PawS-like protein 1b</fullName>
    </submittedName>
</protein>
<dbReference type="PANTHER" id="PTHR35496:SF4">
    <property type="entry name" value="2S SULFUR-RICH SEED STORAGE PROTEIN 2-LIKE"/>
    <property type="match status" value="1"/>
</dbReference>
<dbReference type="InterPro" id="IPR000617">
    <property type="entry name" value="Napin/2SS/CON"/>
</dbReference>
<evidence type="ECO:0000313" key="6">
    <source>
        <dbReference type="EMBL" id="ARD06073.1"/>
    </source>
</evidence>
<accession>A0A1V0JB66</accession>
<feature type="chain" id="PRO_5013205596" evidence="4">
    <location>
        <begin position="25"/>
        <end position="170"/>
    </location>
</feature>